<dbReference type="PANTHER" id="PTHR28048:SF1">
    <property type="entry name" value="ACR195WP"/>
    <property type="match status" value="1"/>
</dbReference>
<gene>
    <name evidence="3" type="ORF">CAC42_3964</name>
</gene>
<dbReference type="Proteomes" id="UP000243797">
    <property type="component" value="Unassembled WGS sequence"/>
</dbReference>
<keyword evidence="1" id="KW-0812">Transmembrane</keyword>
<evidence type="ECO:0000313" key="4">
    <source>
        <dbReference type="Proteomes" id="UP000243797"/>
    </source>
</evidence>
<dbReference type="InterPro" id="IPR028036">
    <property type="entry name" value="DMAC1-like_dom"/>
</dbReference>
<keyword evidence="1" id="KW-0472">Membrane</keyword>
<name>A0A2K1QSI2_9PEZI</name>
<reference evidence="3 4" key="1">
    <citation type="submission" date="2017-06" db="EMBL/GenBank/DDBJ databases">
        <title>Draft genome sequence of a variant of Elsinoe murrayae.</title>
        <authorList>
            <person name="Cheng Q."/>
        </authorList>
    </citation>
    <scope>NUCLEOTIDE SEQUENCE [LARGE SCALE GENOMIC DNA]</scope>
    <source>
        <strain evidence="3 4">CQ-2017a</strain>
    </source>
</reference>
<protein>
    <recommendedName>
        <fullName evidence="2">Distal membrane-arm assembly complex protein 1-like domain-containing protein</fullName>
    </recommendedName>
</protein>
<comment type="caution">
    <text evidence="3">The sequence shown here is derived from an EMBL/GenBank/DDBJ whole genome shotgun (WGS) entry which is preliminary data.</text>
</comment>
<proteinExistence type="predicted"/>
<sequence length="95" mass="10551">MSAELGQAKIEKLERQESFETARKRDYDCFSCRVMGASAFGGLGVYSYITGHNELTKREAEILKSSSRIKIPARRMGVTVTSAVLVGLGLYRLFV</sequence>
<dbReference type="EMBL" id="NKHZ01000047">
    <property type="protein sequence ID" value="PNS18005.1"/>
    <property type="molecule type" value="Genomic_DNA"/>
</dbReference>
<evidence type="ECO:0000256" key="1">
    <source>
        <dbReference type="SAM" id="Phobius"/>
    </source>
</evidence>
<accession>A0A2K1QSI2</accession>
<dbReference type="Pfam" id="PF15055">
    <property type="entry name" value="DMAC1_Dmo2"/>
    <property type="match status" value="1"/>
</dbReference>
<evidence type="ECO:0000259" key="2">
    <source>
        <dbReference type="Pfam" id="PF15055"/>
    </source>
</evidence>
<organism evidence="3 4">
    <name type="scientific">Sphaceloma murrayae</name>
    <dbReference type="NCBI Taxonomy" id="2082308"/>
    <lineage>
        <taxon>Eukaryota</taxon>
        <taxon>Fungi</taxon>
        <taxon>Dikarya</taxon>
        <taxon>Ascomycota</taxon>
        <taxon>Pezizomycotina</taxon>
        <taxon>Dothideomycetes</taxon>
        <taxon>Dothideomycetidae</taxon>
        <taxon>Myriangiales</taxon>
        <taxon>Elsinoaceae</taxon>
        <taxon>Sphaceloma</taxon>
    </lineage>
</organism>
<feature type="domain" description="Distal membrane-arm assembly complex protein 1-like" evidence="2">
    <location>
        <begin position="28"/>
        <end position="67"/>
    </location>
</feature>
<dbReference type="OrthoDB" id="6604875at2759"/>
<keyword evidence="1" id="KW-1133">Transmembrane helix</keyword>
<feature type="transmembrane region" description="Helical" evidence="1">
    <location>
        <begin position="76"/>
        <end position="94"/>
    </location>
</feature>
<evidence type="ECO:0000313" key="3">
    <source>
        <dbReference type="EMBL" id="PNS18005.1"/>
    </source>
</evidence>
<dbReference type="InParanoid" id="A0A2K1QSI2"/>
<dbReference type="PANTHER" id="PTHR28048">
    <property type="entry name" value="ACR195WP"/>
    <property type="match status" value="1"/>
</dbReference>
<keyword evidence="4" id="KW-1185">Reference proteome</keyword>
<dbReference type="AlphaFoldDB" id="A0A2K1QSI2"/>
<dbReference type="InterPro" id="IPR053092">
    <property type="entry name" value="Mitochondrial_unc_protein"/>
</dbReference>